<dbReference type="Pfam" id="PF02684">
    <property type="entry name" value="LpxB"/>
    <property type="match status" value="1"/>
</dbReference>
<comment type="pathway">
    <text evidence="11">Bacterial outer membrane biogenesis; LPS lipid A biosynthesis.</text>
</comment>
<evidence type="ECO:0000256" key="9">
    <source>
        <dbReference type="ARBA" id="ARBA00023098"/>
    </source>
</evidence>
<dbReference type="PANTHER" id="PTHR30372:SF4">
    <property type="entry name" value="LIPID-A-DISACCHARIDE SYNTHASE, MITOCHONDRIAL-RELATED"/>
    <property type="match status" value="1"/>
</dbReference>
<comment type="similarity">
    <text evidence="2 11">Belongs to the LpxB family.</text>
</comment>
<dbReference type="GO" id="GO:0005543">
    <property type="term" value="F:phospholipid binding"/>
    <property type="evidence" value="ECO:0007669"/>
    <property type="project" value="TreeGrafter"/>
</dbReference>
<evidence type="ECO:0000313" key="13">
    <source>
        <dbReference type="Proteomes" id="UP000018149"/>
    </source>
</evidence>
<dbReference type="STRING" id="109232.RMONA_04745"/>
<dbReference type="AlphaFoldDB" id="A0A0B7J4W9"/>
<dbReference type="PANTHER" id="PTHR30372">
    <property type="entry name" value="LIPID-A-DISACCHARIDE SYNTHASE"/>
    <property type="match status" value="1"/>
</dbReference>
<evidence type="ECO:0000256" key="6">
    <source>
        <dbReference type="ARBA" id="ARBA00022556"/>
    </source>
</evidence>
<name>A0A0B7J4W9_9RICK</name>
<evidence type="ECO:0000256" key="11">
    <source>
        <dbReference type="HAMAP-Rule" id="MF_00392"/>
    </source>
</evidence>
<dbReference type="SUPFAM" id="SSF53756">
    <property type="entry name" value="UDP-Glycosyltransferase/glycogen phosphorylase"/>
    <property type="match status" value="1"/>
</dbReference>
<keyword evidence="9 11" id="KW-0443">Lipid metabolism</keyword>
<dbReference type="GO" id="GO:0009245">
    <property type="term" value="P:lipid A biosynthetic process"/>
    <property type="evidence" value="ECO:0007669"/>
    <property type="project" value="UniProtKB-UniRule"/>
</dbReference>
<gene>
    <name evidence="11 12" type="primary">lpxB</name>
    <name evidence="12" type="ORF">RMONA_04745</name>
</gene>
<keyword evidence="5 11" id="KW-0444">Lipid biosynthesis</keyword>
<dbReference type="InterPro" id="IPR022437">
    <property type="entry name" value="RPE3"/>
</dbReference>
<dbReference type="Gene3D" id="3.40.50.2000">
    <property type="entry name" value="Glycogen Phosphorylase B"/>
    <property type="match status" value="1"/>
</dbReference>
<keyword evidence="7 11" id="KW-0328">Glycosyltransferase</keyword>
<evidence type="ECO:0000313" key="12">
    <source>
        <dbReference type="EMBL" id="CEO17334.1"/>
    </source>
</evidence>
<dbReference type="UniPathway" id="UPA00973"/>
<organism evidence="12 13">
    <name type="scientific">Rickettsia monacensis</name>
    <dbReference type="NCBI Taxonomy" id="109232"/>
    <lineage>
        <taxon>Bacteria</taxon>
        <taxon>Pseudomonadati</taxon>
        <taxon>Pseudomonadota</taxon>
        <taxon>Alphaproteobacteria</taxon>
        <taxon>Rickettsiales</taxon>
        <taxon>Rickettsiaceae</taxon>
        <taxon>Rickettsieae</taxon>
        <taxon>Rickettsia</taxon>
        <taxon>spotted fever group</taxon>
    </lineage>
</organism>
<evidence type="ECO:0000256" key="2">
    <source>
        <dbReference type="ARBA" id="ARBA00007868"/>
    </source>
</evidence>
<evidence type="ECO:0000256" key="10">
    <source>
        <dbReference type="ARBA" id="ARBA00048975"/>
    </source>
</evidence>
<protein>
    <recommendedName>
        <fullName evidence="4 11">Lipid-A-disaccharide synthase</fullName>
        <ecNumber evidence="3 11">2.4.1.182</ecNumber>
    </recommendedName>
</protein>
<dbReference type="EC" id="2.4.1.182" evidence="3 11"/>
<dbReference type="GO" id="GO:0016020">
    <property type="term" value="C:membrane"/>
    <property type="evidence" value="ECO:0007669"/>
    <property type="project" value="GOC"/>
</dbReference>
<dbReference type="HOGENOM" id="CLU_036577_2_0_5"/>
<evidence type="ECO:0000256" key="4">
    <source>
        <dbReference type="ARBA" id="ARBA00020902"/>
    </source>
</evidence>
<reference evidence="12 13" key="1">
    <citation type="submission" date="2015-01" db="EMBL/GenBank/DDBJ databases">
        <title>Draft genome sequence of Rickettsia monacensis strain IrR/Munich.</title>
        <authorList>
            <person name="Felsheim R.F."/>
            <person name="Johnson S.L."/>
            <person name="Kurtti T.J."/>
            <person name="Munderloh U.G."/>
        </authorList>
    </citation>
    <scope>NUCLEOTIDE SEQUENCE [LARGE SCALE GENOMIC DNA]</scope>
    <source>
        <strain evidence="12 13">IrR/Munich</strain>
    </source>
</reference>
<dbReference type="Proteomes" id="UP000018149">
    <property type="component" value="Chromosome I"/>
</dbReference>
<dbReference type="GO" id="GO:0008915">
    <property type="term" value="F:lipid-A-disaccharide synthase activity"/>
    <property type="evidence" value="ECO:0007669"/>
    <property type="project" value="UniProtKB-UniRule"/>
</dbReference>
<reference evidence="13" key="2">
    <citation type="submission" date="2015-01" db="EMBL/GenBank/DDBJ databases">
        <authorList>
            <person name="Felsheim R."/>
        </authorList>
    </citation>
    <scope>NUCLEOTIDE SEQUENCE [LARGE SCALE GENOMIC DNA]</scope>
    <source>
        <strain evidence="13">IrR/Munich</strain>
    </source>
</reference>
<keyword evidence="6 11" id="KW-0441">Lipid A biosynthesis</keyword>
<proteinExistence type="inferred from homology"/>
<dbReference type="HAMAP" id="MF_00392">
    <property type="entry name" value="LpxB"/>
    <property type="match status" value="1"/>
</dbReference>
<evidence type="ECO:0000256" key="3">
    <source>
        <dbReference type="ARBA" id="ARBA00012687"/>
    </source>
</evidence>
<accession>A0A0B7J4W9</accession>
<dbReference type="RefSeq" id="WP_023507764.1">
    <property type="nucleotide sequence ID" value="NZ_LN794217.1"/>
</dbReference>
<evidence type="ECO:0000256" key="7">
    <source>
        <dbReference type="ARBA" id="ARBA00022676"/>
    </source>
</evidence>
<comment type="catalytic activity">
    <reaction evidence="10 11">
        <text>a lipid X + a UDP-2-N,3-O-bis[(3R)-3-hydroxyacyl]-alpha-D-glucosamine = a lipid A disaccharide + UDP + H(+)</text>
        <dbReference type="Rhea" id="RHEA:67828"/>
        <dbReference type="ChEBI" id="CHEBI:15378"/>
        <dbReference type="ChEBI" id="CHEBI:58223"/>
        <dbReference type="ChEBI" id="CHEBI:137748"/>
        <dbReference type="ChEBI" id="CHEBI:176338"/>
        <dbReference type="ChEBI" id="CHEBI:176343"/>
        <dbReference type="EC" id="2.4.1.182"/>
    </reaction>
</comment>
<evidence type="ECO:0000256" key="1">
    <source>
        <dbReference type="ARBA" id="ARBA00002056"/>
    </source>
</evidence>
<keyword evidence="8 11" id="KW-0808">Transferase</keyword>
<dbReference type="NCBIfam" id="TIGR03775">
    <property type="entry name" value="RPE3"/>
    <property type="match status" value="2"/>
</dbReference>
<keyword evidence="13" id="KW-1185">Reference proteome</keyword>
<evidence type="ECO:0000256" key="8">
    <source>
        <dbReference type="ARBA" id="ARBA00022679"/>
    </source>
</evidence>
<comment type="function">
    <text evidence="1 11">Condensation of UDP-2,3-diacylglucosamine and 2,3-diacylglucosamine-1-phosphate to form lipid A disaccharide, a precursor of lipid A, a phosphorylated glycolipid that anchors the lipopolysaccharide to the outer membrane of the cell.</text>
</comment>
<dbReference type="KEGG" id="rmc:RMONA_04745"/>
<dbReference type="EMBL" id="LN794217">
    <property type="protein sequence ID" value="CEO17334.1"/>
    <property type="molecule type" value="Genomic_DNA"/>
</dbReference>
<dbReference type="InterPro" id="IPR003835">
    <property type="entry name" value="Glyco_trans_19"/>
</dbReference>
<sequence>MTKIYFIAGEVSGDFVGGRIIQHLKNNIGVQHHSQSFRQDEFKSKSAKAVQIVREHRLNSKNLPVSSFVNDAVQFVGVGDKYMEEAGSFKSLFPITSINLMGFVEILSHIFKLKKLIDKTVEDIINSKADLLITIDSPGFTYRVAKRVRKLLPKLKMIHIVAPSVWAYKEGRAVKYAKIYDCLFALLPFEPPYFTKVGLDCRYIGHPIMEQEFYSDKIALREEFKIDENERVLCVTLGSRKGEILKHLPVFVSSIEEIFKSCNNLKVIFTLANPAHEAIIKPFLEDVKFNYLFSSERLKTYAVADVALAKSGTNTLEIAASGTPMIVAYKVNILSFLIIRLLIKIKYVTLINIIADKEIIPEFIQFNCRASLISNKLQELLFNSKKAYEQVIESQKILQQLGFKSNRLQLNSESFRHDEFKGKLDRRTKVREHRLSLENSLVSSDRDDAVPSYIAAEIIKQEFLEPKIKLLKEKD</sequence>
<dbReference type="NCBIfam" id="TIGR00215">
    <property type="entry name" value="lpxB"/>
    <property type="match status" value="1"/>
</dbReference>
<evidence type="ECO:0000256" key="5">
    <source>
        <dbReference type="ARBA" id="ARBA00022516"/>
    </source>
</evidence>